<feature type="coiled-coil region" evidence="1">
    <location>
        <begin position="108"/>
        <end position="169"/>
    </location>
</feature>
<reference evidence="2 3" key="1">
    <citation type="submission" date="2021-05" db="EMBL/GenBank/DDBJ databases">
        <title>Isolation, identification, and the growth promoting effects of Pantoea dispersa strain YSD J2 from the aboveground leaves of Cyperus esculentus L.Var. Sativus.</title>
        <authorList>
            <person name="Wang S."/>
            <person name="Tang X.M."/>
            <person name="Huang Y.N."/>
        </authorList>
    </citation>
    <scope>NUCLEOTIDE SEQUENCE [LARGE SCALE GENOMIC DNA]</scope>
    <source>
        <strain evidence="3">YSD YN2</strain>
    </source>
</reference>
<dbReference type="RefSeq" id="WP_031524366.1">
    <property type="nucleotide sequence ID" value="NZ_CP074352.1"/>
</dbReference>
<dbReference type="Gene3D" id="1.20.1270.340">
    <property type="match status" value="1"/>
</dbReference>
<dbReference type="InterPro" id="IPR010890">
    <property type="entry name" value="PriC"/>
</dbReference>
<dbReference type="Proteomes" id="UP001156318">
    <property type="component" value="Chromosome"/>
</dbReference>
<evidence type="ECO:0000256" key="1">
    <source>
        <dbReference type="SAM" id="Coils"/>
    </source>
</evidence>
<proteinExistence type="predicted"/>
<protein>
    <submittedName>
        <fullName evidence="2">Primosomal replication protein</fullName>
    </submittedName>
</protein>
<keyword evidence="1" id="KW-0175">Coiled coil</keyword>
<accession>A0ABY6JK04</accession>
<organism evidence="2 3">
    <name type="scientific">Siccibacter colletis</name>
    <dbReference type="NCBI Taxonomy" id="1505757"/>
    <lineage>
        <taxon>Bacteria</taxon>
        <taxon>Pseudomonadati</taxon>
        <taxon>Pseudomonadota</taxon>
        <taxon>Gammaproteobacteria</taxon>
        <taxon>Enterobacterales</taxon>
        <taxon>Enterobacteriaceae</taxon>
        <taxon>Siccibacter</taxon>
    </lineage>
</organism>
<keyword evidence="3" id="KW-1185">Reference proteome</keyword>
<dbReference type="InterPro" id="IPR038338">
    <property type="entry name" value="PriC_sf"/>
</dbReference>
<dbReference type="EMBL" id="CP074352">
    <property type="protein sequence ID" value="UYU32841.1"/>
    <property type="molecule type" value="Genomic_DNA"/>
</dbReference>
<sequence>MKTAQLLDLLDTRLSDLDQRIAPLAGHDSITPRFDRQRFRTTGRRMQDFLDEIHANAAQLRACATANETEQVAWLAQTVALQIEALQREAASWQLRTHDSAHTGLGKLHKKLLEHQEFERRLIEMKRERELRVAEVETLVEQQLLHREIDALEGRLARCRDATQNLERALTRLRR</sequence>
<evidence type="ECO:0000313" key="3">
    <source>
        <dbReference type="Proteomes" id="UP001156318"/>
    </source>
</evidence>
<name>A0ABY6JK04_9ENTR</name>
<dbReference type="Pfam" id="PF07445">
    <property type="entry name" value="PriC"/>
    <property type="match status" value="1"/>
</dbReference>
<evidence type="ECO:0000313" key="2">
    <source>
        <dbReference type="EMBL" id="UYU32841.1"/>
    </source>
</evidence>
<gene>
    <name evidence="2" type="ORF">KFZ77_04800</name>
</gene>